<name>A0A2U3L0J2_9BACT</name>
<sequence>MLFNLAARPRRIICDASAGKLIYAEGRGHFRKARAPSDRSSPKTKRFHEEEICPKA</sequence>
<proteinExistence type="predicted"/>
<organism evidence="2 3">
    <name type="scientific">Candidatus Sulfotelmatobacter kueseliae</name>
    <dbReference type="NCBI Taxonomy" id="2042962"/>
    <lineage>
        <taxon>Bacteria</taxon>
        <taxon>Pseudomonadati</taxon>
        <taxon>Acidobacteriota</taxon>
        <taxon>Terriglobia</taxon>
        <taxon>Terriglobales</taxon>
        <taxon>Candidatus Korobacteraceae</taxon>
        <taxon>Candidatus Sulfotelmatobacter</taxon>
    </lineage>
</organism>
<dbReference type="AlphaFoldDB" id="A0A2U3L0J2"/>
<dbReference type="EMBL" id="OMOD01000154">
    <property type="protein sequence ID" value="SPF45319.1"/>
    <property type="molecule type" value="Genomic_DNA"/>
</dbReference>
<reference evidence="3" key="1">
    <citation type="submission" date="2018-02" db="EMBL/GenBank/DDBJ databases">
        <authorList>
            <person name="Hausmann B."/>
        </authorList>
    </citation>
    <scope>NUCLEOTIDE SEQUENCE [LARGE SCALE GENOMIC DNA]</scope>
    <source>
        <strain evidence="3">Peat soil MAG SbA1</strain>
    </source>
</reference>
<evidence type="ECO:0000313" key="2">
    <source>
        <dbReference type="EMBL" id="SPF45319.1"/>
    </source>
</evidence>
<gene>
    <name evidence="2" type="ORF">SBA1_590002</name>
</gene>
<feature type="region of interest" description="Disordered" evidence="1">
    <location>
        <begin position="31"/>
        <end position="56"/>
    </location>
</feature>
<feature type="compositionally biased region" description="Basic and acidic residues" evidence="1">
    <location>
        <begin position="35"/>
        <end position="56"/>
    </location>
</feature>
<evidence type="ECO:0000313" key="3">
    <source>
        <dbReference type="Proteomes" id="UP000238701"/>
    </source>
</evidence>
<accession>A0A2U3L0J2</accession>
<evidence type="ECO:0000256" key="1">
    <source>
        <dbReference type="SAM" id="MobiDB-lite"/>
    </source>
</evidence>
<dbReference type="Proteomes" id="UP000238701">
    <property type="component" value="Unassembled WGS sequence"/>
</dbReference>
<protein>
    <submittedName>
        <fullName evidence="2">Uncharacterized protein</fullName>
    </submittedName>
</protein>